<proteinExistence type="predicted"/>
<organism evidence="2 3">
    <name type="scientific">Streptomyces cyaneochromogenes</name>
    <dbReference type="NCBI Taxonomy" id="2496836"/>
    <lineage>
        <taxon>Bacteria</taxon>
        <taxon>Bacillati</taxon>
        <taxon>Actinomycetota</taxon>
        <taxon>Actinomycetes</taxon>
        <taxon>Kitasatosporales</taxon>
        <taxon>Streptomycetaceae</taxon>
        <taxon>Streptomyces</taxon>
    </lineage>
</organism>
<accession>A0A3Q9F056</accession>
<protein>
    <submittedName>
        <fullName evidence="2">Uncharacterized protein</fullName>
    </submittedName>
</protein>
<dbReference type="AlphaFoldDB" id="A0A3Q9F056"/>
<evidence type="ECO:0000256" key="1">
    <source>
        <dbReference type="SAM" id="MobiDB-lite"/>
    </source>
</evidence>
<feature type="region of interest" description="Disordered" evidence="1">
    <location>
        <begin position="1"/>
        <end position="45"/>
    </location>
</feature>
<evidence type="ECO:0000313" key="3">
    <source>
        <dbReference type="Proteomes" id="UP000280298"/>
    </source>
</evidence>
<reference evidence="2 3" key="1">
    <citation type="journal article" date="2019" name="Int. J. Syst. Evol. Microbiol.">
        <title>Streptomyces cyaneochromogenes sp. nov., a blue pigment-producing actinomycete from manganese-contaminated soil.</title>
        <authorList>
            <person name="Tang X."/>
            <person name="Zhao J."/>
            <person name="Li K."/>
            <person name="Chen Z."/>
            <person name="Sun Y."/>
            <person name="Gao J."/>
        </authorList>
    </citation>
    <scope>NUCLEOTIDE SEQUENCE [LARGE SCALE GENOMIC DNA]</scope>
    <source>
        <strain evidence="2 3">MK-45</strain>
    </source>
</reference>
<keyword evidence="3" id="KW-1185">Reference proteome</keyword>
<dbReference type="Proteomes" id="UP000280298">
    <property type="component" value="Chromosome"/>
</dbReference>
<dbReference type="KEGG" id="scya:EJ357_47140"/>
<sequence>MVAQDNYGPGQPLHTLELAEQARPRRQRPASAGLADTGPGRHHGPVVLGAAAAELGDLRDQQLVQEAAKSVSKPWMTA</sequence>
<dbReference type="EMBL" id="CP034539">
    <property type="protein sequence ID" value="AZQ40035.1"/>
    <property type="molecule type" value="Genomic_DNA"/>
</dbReference>
<evidence type="ECO:0000313" key="2">
    <source>
        <dbReference type="EMBL" id="AZQ40035.1"/>
    </source>
</evidence>
<name>A0A3Q9F056_9ACTN</name>
<gene>
    <name evidence="2" type="ORF">EJ357_47140</name>
</gene>